<evidence type="ECO:0000313" key="3">
    <source>
        <dbReference type="EMBL" id="AQG81394.1"/>
    </source>
</evidence>
<dbReference type="InterPro" id="IPR028098">
    <property type="entry name" value="Glyco_trans_4-like_N"/>
</dbReference>
<evidence type="ECO:0000313" key="4">
    <source>
        <dbReference type="Proteomes" id="UP000187941"/>
    </source>
</evidence>
<gene>
    <name evidence="3" type="ORF">AWR27_19955</name>
</gene>
<dbReference type="Pfam" id="PF00534">
    <property type="entry name" value="Glycos_transf_1"/>
    <property type="match status" value="1"/>
</dbReference>
<dbReference type="GO" id="GO:0016757">
    <property type="term" value="F:glycosyltransferase activity"/>
    <property type="evidence" value="ECO:0007669"/>
    <property type="project" value="InterPro"/>
</dbReference>
<dbReference type="STRING" id="1178516.AWR27_19955"/>
<keyword evidence="4" id="KW-1185">Reference proteome</keyword>
<evidence type="ECO:0008006" key="5">
    <source>
        <dbReference type="Google" id="ProtNLM"/>
    </source>
</evidence>
<dbReference type="KEGG" id="smon:AWR27_19955"/>
<dbReference type="Proteomes" id="UP000187941">
    <property type="component" value="Chromosome"/>
</dbReference>
<dbReference type="OrthoDB" id="9787111at2"/>
<feature type="domain" description="Glycosyl transferase family 1" evidence="1">
    <location>
        <begin position="207"/>
        <end position="359"/>
    </location>
</feature>
<dbReference type="PANTHER" id="PTHR45947:SF13">
    <property type="entry name" value="TRANSFERASE"/>
    <property type="match status" value="1"/>
</dbReference>
<protein>
    <recommendedName>
        <fullName evidence="5">Glycosyl transferase family 1</fullName>
    </recommendedName>
</protein>
<dbReference type="InterPro" id="IPR001296">
    <property type="entry name" value="Glyco_trans_1"/>
</dbReference>
<dbReference type="SUPFAM" id="SSF53756">
    <property type="entry name" value="UDP-Glycosyltransferase/glycogen phosphorylase"/>
    <property type="match status" value="1"/>
</dbReference>
<evidence type="ECO:0000259" key="1">
    <source>
        <dbReference type="Pfam" id="PF00534"/>
    </source>
</evidence>
<dbReference type="AlphaFoldDB" id="A0A1P9X192"/>
<dbReference type="CDD" id="cd03801">
    <property type="entry name" value="GT4_PimA-like"/>
    <property type="match status" value="1"/>
</dbReference>
<proteinExistence type="predicted"/>
<dbReference type="PANTHER" id="PTHR45947">
    <property type="entry name" value="SULFOQUINOVOSYL TRANSFERASE SQD2"/>
    <property type="match status" value="1"/>
</dbReference>
<dbReference type="EMBL" id="CP014263">
    <property type="protein sequence ID" value="AQG81394.1"/>
    <property type="molecule type" value="Genomic_DNA"/>
</dbReference>
<sequence length="384" mass="42918">MRILSIHNEYLIKGGEGESRRAEVAILEKYGNSVVSYVENNTKVAALSNVSVGLRTLWSNEAYSYVRKLLKEQKFDVVHVQNFFPLISPSVYYAAQAEGVPVVQSVRNYRFLCPNSLLYRDGHVCELCLKKTAKIPAIQHNCYRGNKAASATAASMLWLHNQLPTWSKIDRFISVSEFVKAKMVEGGFPANKITVKPNFVFPDPGLSAGKENYIVYVGRLQAEKGILLLLKAIPKLPTSIRVKIIGEGPLVPEVMALAENYNVDYLGKLPLTDTYEVIGKAQALVIPSVWYEPFGRVVVEAYAKGTAVIGSRMGGIPELIDDEITGYIFENDSVEDLVEKIHRVLSNKDMAIQMGLRGRAKYLNEFTPESNYEQLMAIYNDVVR</sequence>
<evidence type="ECO:0000259" key="2">
    <source>
        <dbReference type="Pfam" id="PF13439"/>
    </source>
</evidence>
<reference evidence="3 4" key="1">
    <citation type="submission" date="2016-01" db="EMBL/GenBank/DDBJ databases">
        <authorList>
            <person name="Oliw E.H."/>
        </authorList>
    </citation>
    <scope>NUCLEOTIDE SEQUENCE [LARGE SCALE GENOMIC DNA]</scope>
    <source>
        <strain evidence="3 4">DY10</strain>
    </source>
</reference>
<accession>A0A1P9X192</accession>
<dbReference type="InterPro" id="IPR050194">
    <property type="entry name" value="Glycosyltransferase_grp1"/>
</dbReference>
<dbReference type="Pfam" id="PF13439">
    <property type="entry name" value="Glyco_transf_4"/>
    <property type="match status" value="1"/>
</dbReference>
<name>A0A1P9X192_9BACT</name>
<dbReference type="Gene3D" id="3.40.50.2000">
    <property type="entry name" value="Glycogen Phosphorylase B"/>
    <property type="match status" value="2"/>
</dbReference>
<dbReference type="RefSeq" id="WP_077132855.1">
    <property type="nucleotide sequence ID" value="NZ_CP014263.1"/>
</dbReference>
<organism evidence="3 4">
    <name type="scientific">Spirosoma montaniterrae</name>
    <dbReference type="NCBI Taxonomy" id="1178516"/>
    <lineage>
        <taxon>Bacteria</taxon>
        <taxon>Pseudomonadati</taxon>
        <taxon>Bacteroidota</taxon>
        <taxon>Cytophagia</taxon>
        <taxon>Cytophagales</taxon>
        <taxon>Cytophagaceae</taxon>
        <taxon>Spirosoma</taxon>
    </lineage>
</organism>
<feature type="domain" description="Glycosyltransferase subfamily 4-like N-terminal" evidence="2">
    <location>
        <begin position="54"/>
        <end position="200"/>
    </location>
</feature>